<dbReference type="GeneID" id="8860263"/>
<gene>
    <name evidence="2" type="ORF">NAEGRDRAFT_64925</name>
</gene>
<keyword evidence="3" id="KW-1185">Reference proteome</keyword>
<protein>
    <submittedName>
        <fullName evidence="2">Predicted protein</fullName>
    </submittedName>
</protein>
<accession>D2V7U3</accession>
<evidence type="ECO:0000256" key="1">
    <source>
        <dbReference type="SAM" id="MobiDB-lite"/>
    </source>
</evidence>
<dbReference type="EMBL" id="GG738856">
    <property type="protein sequence ID" value="EFC46931.1"/>
    <property type="molecule type" value="Genomic_DNA"/>
</dbReference>
<feature type="region of interest" description="Disordered" evidence="1">
    <location>
        <begin position="29"/>
        <end position="52"/>
    </location>
</feature>
<sequence length="145" mass="17171">MTTLTINTNFILEGFKSFRKSLTTSPLFTKSPPAKTIRNLNTSNHSNNDRDHDDYFFHEEELQKRRELQVKKIPERKKEEFERRVKRRKVSIGSAKYKPVVIVEVKRSNLQIISSLNLETRQDFDEKPKMVMRERSRTAAPLLHL</sequence>
<dbReference type="RefSeq" id="XP_002679675.1">
    <property type="nucleotide sequence ID" value="XM_002679629.1"/>
</dbReference>
<dbReference type="VEuPathDB" id="AmoebaDB:NAEGRDRAFT_64925"/>
<evidence type="ECO:0000313" key="3">
    <source>
        <dbReference type="Proteomes" id="UP000006671"/>
    </source>
</evidence>
<organism evidence="3">
    <name type="scientific">Naegleria gruberi</name>
    <name type="common">Amoeba</name>
    <dbReference type="NCBI Taxonomy" id="5762"/>
    <lineage>
        <taxon>Eukaryota</taxon>
        <taxon>Discoba</taxon>
        <taxon>Heterolobosea</taxon>
        <taxon>Tetramitia</taxon>
        <taxon>Eutetramitia</taxon>
        <taxon>Vahlkampfiidae</taxon>
        <taxon>Naegleria</taxon>
    </lineage>
</organism>
<evidence type="ECO:0000313" key="2">
    <source>
        <dbReference type="EMBL" id="EFC46931.1"/>
    </source>
</evidence>
<dbReference type="AlphaFoldDB" id="D2V7U3"/>
<dbReference type="Proteomes" id="UP000006671">
    <property type="component" value="Unassembled WGS sequence"/>
</dbReference>
<dbReference type="KEGG" id="ngr:NAEGRDRAFT_64925"/>
<name>D2V7U3_NAEGR</name>
<reference evidence="2 3" key="1">
    <citation type="journal article" date="2010" name="Cell">
        <title>The genome of Naegleria gruberi illuminates early eukaryotic versatility.</title>
        <authorList>
            <person name="Fritz-Laylin L.K."/>
            <person name="Prochnik S.E."/>
            <person name="Ginger M.L."/>
            <person name="Dacks J.B."/>
            <person name="Carpenter M.L."/>
            <person name="Field M.C."/>
            <person name="Kuo A."/>
            <person name="Paredez A."/>
            <person name="Chapman J."/>
            <person name="Pham J."/>
            <person name="Shu S."/>
            <person name="Neupane R."/>
            <person name="Cipriano M."/>
            <person name="Mancuso J."/>
            <person name="Tu H."/>
            <person name="Salamov A."/>
            <person name="Lindquist E."/>
            <person name="Shapiro H."/>
            <person name="Lucas S."/>
            <person name="Grigoriev I.V."/>
            <person name="Cande W.Z."/>
            <person name="Fulton C."/>
            <person name="Rokhsar D.S."/>
            <person name="Dawson S.C."/>
        </authorList>
    </citation>
    <scope>NUCLEOTIDE SEQUENCE [LARGE SCALE GENOMIC DNA]</scope>
    <source>
        <strain evidence="2 3">NEG-M</strain>
    </source>
</reference>
<proteinExistence type="predicted"/>
<dbReference type="InParanoid" id="D2V7U3"/>